<dbReference type="CDD" id="cd07043">
    <property type="entry name" value="STAS_anti-anti-sigma_factors"/>
    <property type="match status" value="1"/>
</dbReference>
<proteinExistence type="predicted"/>
<dbReference type="Pfam" id="PF01740">
    <property type="entry name" value="STAS"/>
    <property type="match status" value="1"/>
</dbReference>
<organism evidence="1 2">
    <name type="scientific">Prauserella marina</name>
    <dbReference type="NCBI Taxonomy" id="530584"/>
    <lineage>
        <taxon>Bacteria</taxon>
        <taxon>Bacillati</taxon>
        <taxon>Actinomycetota</taxon>
        <taxon>Actinomycetes</taxon>
        <taxon>Pseudonocardiales</taxon>
        <taxon>Pseudonocardiaceae</taxon>
        <taxon>Prauserella</taxon>
    </lineage>
</organism>
<keyword evidence="2" id="KW-1185">Reference proteome</keyword>
<dbReference type="Gene3D" id="3.30.750.24">
    <property type="entry name" value="STAS domain"/>
    <property type="match status" value="1"/>
</dbReference>
<dbReference type="Proteomes" id="UP000199494">
    <property type="component" value="Unassembled WGS sequence"/>
</dbReference>
<dbReference type="STRING" id="530584.SAMN05421630_110217"/>
<dbReference type="SUPFAM" id="SSF52091">
    <property type="entry name" value="SpoIIaa-like"/>
    <property type="match status" value="1"/>
</dbReference>
<evidence type="ECO:0000313" key="1">
    <source>
        <dbReference type="EMBL" id="SDD61554.1"/>
    </source>
</evidence>
<dbReference type="PROSITE" id="PS50801">
    <property type="entry name" value="STAS"/>
    <property type="match status" value="1"/>
</dbReference>
<dbReference type="InterPro" id="IPR036513">
    <property type="entry name" value="STAS_dom_sf"/>
</dbReference>
<gene>
    <name evidence="1" type="ORF">SAMN05421630_110217</name>
</gene>
<protein>
    <submittedName>
        <fullName evidence="1">Anti-anti-sigma factor</fullName>
    </submittedName>
</protein>
<dbReference type="AlphaFoldDB" id="A0A222VRT3"/>
<dbReference type="InterPro" id="IPR002645">
    <property type="entry name" value="STAS_dom"/>
</dbReference>
<accession>A0A222VRT3</accession>
<dbReference type="EMBL" id="FMZE01000010">
    <property type="protein sequence ID" value="SDD61554.1"/>
    <property type="molecule type" value="Genomic_DNA"/>
</dbReference>
<reference evidence="1 2" key="1">
    <citation type="submission" date="2016-10" db="EMBL/GenBank/DDBJ databases">
        <authorList>
            <person name="de Groot N.N."/>
        </authorList>
    </citation>
    <scope>NUCLEOTIDE SEQUENCE [LARGE SCALE GENOMIC DNA]</scope>
    <source>
        <strain evidence="1 2">CGMCC 4.5506</strain>
    </source>
</reference>
<sequence length="136" mass="14917">MTTANILPRQDIVNGLLTIERFPQYEGVWVVSAAGDLDTRTTPIFMRAVREIDAVHPSILVLDLSSVHYLAIGGVRALCAIAEQSRAHRRRLKVVARTHAVRHAIKVCGVVDQVPLCGSRSDALVGTFDRRHATSP</sequence>
<name>A0A222VRT3_9PSEU</name>
<dbReference type="RefSeq" id="WP_091808845.1">
    <property type="nucleotide sequence ID" value="NZ_CP016353.1"/>
</dbReference>
<evidence type="ECO:0000313" key="2">
    <source>
        <dbReference type="Proteomes" id="UP000199494"/>
    </source>
</evidence>
<dbReference type="KEGG" id="pmad:BAY61_18295"/>